<dbReference type="EMBL" id="JANAVB010034019">
    <property type="protein sequence ID" value="KAJ6807294.1"/>
    <property type="molecule type" value="Genomic_DNA"/>
</dbReference>
<accession>A0AAX6ET97</accession>
<protein>
    <submittedName>
        <fullName evidence="4">WEB family protein-like, chloroplastic</fullName>
    </submittedName>
</protein>
<keyword evidence="5" id="KW-1185">Reference proteome</keyword>
<feature type="compositionally biased region" description="Acidic residues" evidence="3">
    <location>
        <begin position="715"/>
        <end position="729"/>
    </location>
</feature>
<feature type="region of interest" description="Disordered" evidence="3">
    <location>
        <begin position="421"/>
        <end position="452"/>
    </location>
</feature>
<feature type="compositionally biased region" description="Low complexity" evidence="3">
    <location>
        <begin position="36"/>
        <end position="51"/>
    </location>
</feature>
<sequence>MLPSKPKSVSADTPNNKTPPPANKANRPGRAGATRSTSGSPSPLQSSRVSPKSVESKPAVERRSTRSSATPDRQAVRTTKGFELPAFQEDLKKAKEQLVSAQQEKAQALEELRDAKRSAEEANEKLKEGLAAQRREEEWQKELESVKKRHASDVEALLSTTRELDKLRQELELNAEAKNDALTQARDAAKAADANAEKVEFLSAEIGRLKSLLDSELDNGDSEAAETIRKLDSEVDALKQELETAKAVEDKLAVMEMLVERLSAEADDAKTAELDSRRLVDDWKTKAEGLEGRLAEAKRSERSALDSLALSKRELEDNNALLQASKSEISSLGGKVELLELKLGEADQSEKSSIETLALLMRQVEEASASLQDAEAEAAVYRGKVESLEIEVAEVKRAELDAVERAREWKSKAESIEARLVESKQQERSAMESLASVSKQLEGSNTSLEDAESEAASLRAKVKSLEIEVARCKHEQARRRTEKATAGNEEEDELIRELEMARDEEEKAKRAMEGLASALHEVSAEAREARERLFAKRVEFEDAHGQIEQLRSALRNTEENYEVMLDEARYEIVCLKKYIERFEMESNGSKAQPEEVRTVQGSEEEAATATATAEEDGVGSRARESELRTLQSEVDELSALLTEAAAAKNSGENGELSGSESDGVPVENVNGKPKGEGNGNGCRYLGEEEPVEVEVKLLEGYIAPEKYRNLSTDTGGEEEEEEEALDDDLDLKTESGSFDRTNGGLSVSPAKHDHHHMKKKKPLFQKFGSLLKKKNNHK</sequence>
<proteinExistence type="predicted"/>
<feature type="compositionally biased region" description="Polar residues" evidence="3">
    <location>
        <begin position="435"/>
        <end position="448"/>
    </location>
</feature>
<dbReference type="PANTHER" id="PTHR23160">
    <property type="entry name" value="SYNAPTONEMAL COMPLEX PROTEIN-RELATED"/>
    <property type="match status" value="1"/>
</dbReference>
<organism evidence="4 5">
    <name type="scientific">Iris pallida</name>
    <name type="common">Sweet iris</name>
    <dbReference type="NCBI Taxonomy" id="29817"/>
    <lineage>
        <taxon>Eukaryota</taxon>
        <taxon>Viridiplantae</taxon>
        <taxon>Streptophyta</taxon>
        <taxon>Embryophyta</taxon>
        <taxon>Tracheophyta</taxon>
        <taxon>Spermatophyta</taxon>
        <taxon>Magnoliopsida</taxon>
        <taxon>Liliopsida</taxon>
        <taxon>Asparagales</taxon>
        <taxon>Iridaceae</taxon>
        <taxon>Iridoideae</taxon>
        <taxon>Irideae</taxon>
        <taxon>Iris</taxon>
    </lineage>
</organism>
<feature type="compositionally biased region" description="Basic residues" evidence="3">
    <location>
        <begin position="752"/>
        <end position="763"/>
    </location>
</feature>
<evidence type="ECO:0000313" key="5">
    <source>
        <dbReference type="Proteomes" id="UP001140949"/>
    </source>
</evidence>
<dbReference type="AlphaFoldDB" id="A0AAX6ET97"/>
<keyword evidence="1 2" id="KW-0175">Coiled coil</keyword>
<feature type="compositionally biased region" description="Polar residues" evidence="3">
    <location>
        <begin position="734"/>
        <end position="745"/>
    </location>
</feature>
<feature type="region of interest" description="Disordered" evidence="3">
    <location>
        <begin position="706"/>
        <end position="778"/>
    </location>
</feature>
<dbReference type="Proteomes" id="UP001140949">
    <property type="component" value="Unassembled WGS sequence"/>
</dbReference>
<feature type="region of interest" description="Disordered" evidence="3">
    <location>
        <begin position="584"/>
        <end position="684"/>
    </location>
</feature>
<comment type="caution">
    <text evidence="4">The sequence shown here is derived from an EMBL/GenBank/DDBJ whole genome shotgun (WGS) entry which is preliminary data.</text>
</comment>
<gene>
    <name evidence="4" type="ORF">M6B38_172745</name>
</gene>
<reference evidence="4" key="2">
    <citation type="submission" date="2023-04" db="EMBL/GenBank/DDBJ databases">
        <authorList>
            <person name="Bruccoleri R.E."/>
            <person name="Oakeley E.J."/>
            <person name="Faust A.-M."/>
            <person name="Dessus-Babus S."/>
            <person name="Altorfer M."/>
            <person name="Burckhardt D."/>
            <person name="Oertli M."/>
            <person name="Naumann U."/>
            <person name="Petersen F."/>
            <person name="Wong J."/>
        </authorList>
    </citation>
    <scope>NUCLEOTIDE SEQUENCE</scope>
    <source>
        <strain evidence="4">GSM-AAB239-AS_SAM_17_03QT</strain>
        <tissue evidence="4">Leaf</tissue>
    </source>
</reference>
<dbReference type="GO" id="GO:0007131">
    <property type="term" value="P:reciprocal meiotic recombination"/>
    <property type="evidence" value="ECO:0007669"/>
    <property type="project" value="TreeGrafter"/>
</dbReference>
<evidence type="ECO:0000256" key="1">
    <source>
        <dbReference type="ARBA" id="ARBA00023054"/>
    </source>
</evidence>
<name>A0AAX6ET97_IRIPA</name>
<feature type="compositionally biased region" description="Basic and acidic residues" evidence="3">
    <location>
        <begin position="54"/>
        <end position="64"/>
    </location>
</feature>
<evidence type="ECO:0000256" key="3">
    <source>
        <dbReference type="SAM" id="MobiDB-lite"/>
    </source>
</evidence>
<feature type="region of interest" description="Disordered" evidence="3">
    <location>
        <begin position="110"/>
        <end position="135"/>
    </location>
</feature>
<feature type="region of interest" description="Disordered" evidence="3">
    <location>
        <begin position="1"/>
        <end position="83"/>
    </location>
</feature>
<feature type="coiled-coil region" evidence="2">
    <location>
        <begin position="221"/>
        <end position="325"/>
    </location>
</feature>
<feature type="compositionally biased region" description="Low complexity" evidence="3">
    <location>
        <begin position="637"/>
        <end position="672"/>
    </location>
</feature>
<dbReference type="PANTHER" id="PTHR23160:SF20">
    <property type="entry name" value="OS02G0439200 PROTEIN"/>
    <property type="match status" value="1"/>
</dbReference>
<evidence type="ECO:0000256" key="2">
    <source>
        <dbReference type="SAM" id="Coils"/>
    </source>
</evidence>
<evidence type="ECO:0000313" key="4">
    <source>
        <dbReference type="EMBL" id="KAJ6807294.1"/>
    </source>
</evidence>
<dbReference type="SUPFAM" id="SSF57997">
    <property type="entry name" value="Tropomyosin"/>
    <property type="match status" value="1"/>
</dbReference>
<feature type="compositionally biased region" description="Basic and acidic residues" evidence="3">
    <location>
        <begin position="421"/>
        <end position="430"/>
    </location>
</feature>
<reference evidence="4" key="1">
    <citation type="journal article" date="2023" name="GigaByte">
        <title>Genome assembly of the bearded iris, Iris pallida Lam.</title>
        <authorList>
            <person name="Bruccoleri R.E."/>
            <person name="Oakeley E.J."/>
            <person name="Faust A.M.E."/>
            <person name="Altorfer M."/>
            <person name="Dessus-Babus S."/>
            <person name="Burckhardt D."/>
            <person name="Oertli M."/>
            <person name="Naumann U."/>
            <person name="Petersen F."/>
            <person name="Wong J."/>
        </authorList>
    </citation>
    <scope>NUCLEOTIDE SEQUENCE</scope>
    <source>
        <strain evidence="4">GSM-AAB239-AS_SAM_17_03QT</strain>
    </source>
</reference>